<keyword evidence="2" id="KW-0677">Repeat</keyword>
<keyword evidence="5" id="KW-1185">Reference proteome</keyword>
<name>A0A914PUI1_9BILA</name>
<feature type="region of interest" description="Disordered" evidence="4">
    <location>
        <begin position="264"/>
        <end position="285"/>
    </location>
</feature>
<dbReference type="Proteomes" id="UP000887578">
    <property type="component" value="Unplaced"/>
</dbReference>
<dbReference type="Gene3D" id="3.80.10.10">
    <property type="entry name" value="Ribonuclease Inhibitor"/>
    <property type="match status" value="2"/>
</dbReference>
<dbReference type="WBParaSite" id="PDA_v2.g22400.t1">
    <property type="protein sequence ID" value="PDA_v2.g22400.t1"/>
    <property type="gene ID" value="PDA_v2.g22400"/>
</dbReference>
<keyword evidence="3" id="KW-0175">Coiled coil</keyword>
<evidence type="ECO:0000256" key="3">
    <source>
        <dbReference type="SAM" id="Coils"/>
    </source>
</evidence>
<dbReference type="SMART" id="SM00369">
    <property type="entry name" value="LRR_TYP"/>
    <property type="match status" value="3"/>
</dbReference>
<dbReference type="InterPro" id="IPR001611">
    <property type="entry name" value="Leu-rich_rpt"/>
</dbReference>
<protein>
    <submittedName>
        <fullName evidence="6">Uncharacterized protein</fullName>
    </submittedName>
</protein>
<evidence type="ECO:0000256" key="4">
    <source>
        <dbReference type="SAM" id="MobiDB-lite"/>
    </source>
</evidence>
<dbReference type="PROSITE" id="PS51450">
    <property type="entry name" value="LRR"/>
    <property type="match status" value="2"/>
</dbReference>
<sequence length="929" mass="107168">MVRIYCLTNIITEELFIANKISGIDYGNDADIFPDDNTKAALEKIKNDANIFKSYKLTELSIGYHLFGNDKVYYLLIFRKDSGLFVFKMIPGSVKFEAISNTVIQLSVATSKLFPHNNDFSLVIRIQCIKNTSVRGITEEETEYYEKVESDIKNLCGDNQDLQESVIEKLNFDLPLQSGQKVLRQKISDIRTAIELLCDERNGSVGNIVENARYNQKAHCDRLMENSKKAGRRSSRKRSFSSAALSDSFDDSIYDNTILESDDISEDNHKNRGRPALYSSTEERRQARINASKKYTENKKAKFEEFKKEVKLLEMENQNLIRKFKGLLVEFGHKMPEDKRIAIDDILILKNNFETSINNRLKTMTFSSPPKDCSRKEKQKILVRRVRERQKVDKIIAEEKYNFFCKHNSELREEIEAIDKLGQWIKSAVDNAYESNMVAINNPKVQTPETERSKPDELEKEHRFNVTNFQPINVQESVTNIPELNEHQKTIVQTLPNNPSPTQLINIRERDNRIKEINLSLLFPKHANLTTAPTTNFASLKDLELQRINLKEVCECIFEKLPPSLEIINMSHNNISFISKSISKMKNLKFLNLSNNNLDYIPWESLSSSIEYLNLSNSNLEKISVLNLQNLAILELQNAKLSALPPGFEMLSKLKYLDLSQNLFTKNLNLKELLWNRLPSNILILNISQNDLGQIPCHLRNMPLKHISANNCKLTNICSYFLNQSRKSEMILEISGNWELEKLPVIPKTIFQPNLTKADSSENFSFNGLSLITDNESFINTSRFPTKNDKPFYAFFEECKEIMECKCCAICGNLKEKTIKQLMVMDFNLCLAENFESLELNLFENGKNMEIKNIMQQFKNRIKEKMHLIYGPGNWKTEIVTGLCLKCFAYLKIKIDESALNINKMERKQKNLIKAEETSYITEMDCSGS</sequence>
<evidence type="ECO:0000313" key="5">
    <source>
        <dbReference type="Proteomes" id="UP000887578"/>
    </source>
</evidence>
<organism evidence="5 6">
    <name type="scientific">Panagrolaimus davidi</name>
    <dbReference type="NCBI Taxonomy" id="227884"/>
    <lineage>
        <taxon>Eukaryota</taxon>
        <taxon>Metazoa</taxon>
        <taxon>Ecdysozoa</taxon>
        <taxon>Nematoda</taxon>
        <taxon>Chromadorea</taxon>
        <taxon>Rhabditida</taxon>
        <taxon>Tylenchina</taxon>
        <taxon>Panagrolaimomorpha</taxon>
        <taxon>Panagrolaimoidea</taxon>
        <taxon>Panagrolaimidae</taxon>
        <taxon>Panagrolaimus</taxon>
    </lineage>
</organism>
<evidence type="ECO:0000256" key="2">
    <source>
        <dbReference type="ARBA" id="ARBA00022737"/>
    </source>
</evidence>
<dbReference type="InterPro" id="IPR032675">
    <property type="entry name" value="LRR_dom_sf"/>
</dbReference>
<accession>A0A914PUI1</accession>
<keyword evidence="1" id="KW-0433">Leucine-rich repeat</keyword>
<dbReference type="PANTHER" id="PTHR24366">
    <property type="entry name" value="IG(IMMUNOGLOBULIN) AND LRR(LEUCINE RICH REPEAT) DOMAINS"/>
    <property type="match status" value="1"/>
</dbReference>
<dbReference type="Pfam" id="PF13855">
    <property type="entry name" value="LRR_8"/>
    <property type="match status" value="1"/>
</dbReference>
<evidence type="ECO:0000313" key="6">
    <source>
        <dbReference type="WBParaSite" id="PDA_v2.g22400.t1"/>
    </source>
</evidence>
<feature type="coiled-coil region" evidence="3">
    <location>
        <begin position="296"/>
        <end position="323"/>
    </location>
</feature>
<dbReference type="SUPFAM" id="SSF52058">
    <property type="entry name" value="L domain-like"/>
    <property type="match status" value="1"/>
</dbReference>
<dbReference type="InterPro" id="IPR003591">
    <property type="entry name" value="Leu-rich_rpt_typical-subtyp"/>
</dbReference>
<dbReference type="AlphaFoldDB" id="A0A914PUI1"/>
<reference evidence="6" key="1">
    <citation type="submission" date="2022-11" db="UniProtKB">
        <authorList>
            <consortium name="WormBaseParasite"/>
        </authorList>
    </citation>
    <scope>IDENTIFICATION</scope>
</reference>
<proteinExistence type="predicted"/>
<evidence type="ECO:0000256" key="1">
    <source>
        <dbReference type="ARBA" id="ARBA00022614"/>
    </source>
</evidence>